<comment type="caution">
    <text evidence="2">The sequence shown here is derived from an EMBL/GenBank/DDBJ whole genome shotgun (WGS) entry which is preliminary data.</text>
</comment>
<keyword evidence="3" id="KW-1185">Reference proteome</keyword>
<name>A0AAD5IJC8_ACENE</name>
<protein>
    <submittedName>
        <fullName evidence="2">Uncharacterized protein</fullName>
    </submittedName>
</protein>
<keyword evidence="1" id="KW-1133">Transmembrane helix</keyword>
<reference evidence="2" key="2">
    <citation type="submission" date="2023-02" db="EMBL/GenBank/DDBJ databases">
        <authorList>
            <person name="Swenson N.G."/>
            <person name="Wegrzyn J.L."/>
            <person name="Mcevoy S.L."/>
        </authorList>
    </citation>
    <scope>NUCLEOTIDE SEQUENCE</scope>
    <source>
        <strain evidence="2">91603</strain>
        <tissue evidence="2">Leaf</tissue>
    </source>
</reference>
<dbReference type="PANTHER" id="PTHR33133">
    <property type="entry name" value="OS08G0107100 PROTEIN-RELATED"/>
    <property type="match status" value="1"/>
</dbReference>
<organism evidence="2 3">
    <name type="scientific">Acer negundo</name>
    <name type="common">Box elder</name>
    <dbReference type="NCBI Taxonomy" id="4023"/>
    <lineage>
        <taxon>Eukaryota</taxon>
        <taxon>Viridiplantae</taxon>
        <taxon>Streptophyta</taxon>
        <taxon>Embryophyta</taxon>
        <taxon>Tracheophyta</taxon>
        <taxon>Spermatophyta</taxon>
        <taxon>Magnoliopsida</taxon>
        <taxon>eudicotyledons</taxon>
        <taxon>Gunneridae</taxon>
        <taxon>Pentapetalae</taxon>
        <taxon>rosids</taxon>
        <taxon>malvids</taxon>
        <taxon>Sapindales</taxon>
        <taxon>Sapindaceae</taxon>
        <taxon>Hippocastanoideae</taxon>
        <taxon>Acereae</taxon>
        <taxon>Acer</taxon>
    </lineage>
</organism>
<gene>
    <name evidence="2" type="ORF">LWI28_014597</name>
</gene>
<dbReference type="PANTHER" id="PTHR33133:SF5">
    <property type="entry name" value="OS08G0107100 PROTEIN"/>
    <property type="match status" value="1"/>
</dbReference>
<dbReference type="Proteomes" id="UP001064489">
    <property type="component" value="Chromosome 10"/>
</dbReference>
<feature type="transmembrane region" description="Helical" evidence="1">
    <location>
        <begin position="136"/>
        <end position="163"/>
    </location>
</feature>
<feature type="transmembrane region" description="Helical" evidence="1">
    <location>
        <begin position="93"/>
        <end position="115"/>
    </location>
</feature>
<keyword evidence="1" id="KW-0472">Membrane</keyword>
<feature type="transmembrane region" description="Helical" evidence="1">
    <location>
        <begin position="169"/>
        <end position="202"/>
    </location>
</feature>
<feature type="transmembrane region" description="Helical" evidence="1">
    <location>
        <begin position="255"/>
        <end position="287"/>
    </location>
</feature>
<sequence length="345" mass="39116">MDREQEQLQSLGFFGTIKESFKIIFSWKKIFTHITLTLILPLSIFYLVQIEISDLLSSKVSNTSINTTNTTTTTRHHLYIESISLFIFKIVDLVIYLILYLLSTAAVVYTVACIYTAKQTTYKKVMKIVPKVWKRLLVTFLWSVAIFFVYHVVAVGVFALWIVLLSNTIAGLVVGVVILILYLVGLVYIGVIWQLAGVVSVLEEKYGLKAMKKSRVLIKGKMGVAVLTLILFGFCFGGIDVLFERYVVYEWSRNMLISILVAISCVVLLVPVTLLSLVAETIIYFICKSYHHENIDKSSLSDHLEEYLGDYVRLNRSEADHINFSSRFRYTRGGGDLGVCGVWIL</sequence>
<keyword evidence="1" id="KW-0812">Transmembrane</keyword>
<reference evidence="2" key="1">
    <citation type="journal article" date="2022" name="Plant J.">
        <title>Strategies of tolerance reflected in two North American maple genomes.</title>
        <authorList>
            <person name="McEvoy S.L."/>
            <person name="Sezen U.U."/>
            <person name="Trouern-Trend A."/>
            <person name="McMahon S.M."/>
            <person name="Schaberg P.G."/>
            <person name="Yang J."/>
            <person name="Wegrzyn J.L."/>
            <person name="Swenson N.G."/>
        </authorList>
    </citation>
    <scope>NUCLEOTIDE SEQUENCE</scope>
    <source>
        <strain evidence="2">91603</strain>
    </source>
</reference>
<dbReference type="AlphaFoldDB" id="A0AAD5IJC8"/>
<evidence type="ECO:0000256" key="1">
    <source>
        <dbReference type="SAM" id="Phobius"/>
    </source>
</evidence>
<dbReference type="EMBL" id="JAJSOW010000105">
    <property type="protein sequence ID" value="KAI9165458.1"/>
    <property type="molecule type" value="Genomic_DNA"/>
</dbReference>
<evidence type="ECO:0000313" key="3">
    <source>
        <dbReference type="Proteomes" id="UP001064489"/>
    </source>
</evidence>
<feature type="transmembrane region" description="Helical" evidence="1">
    <location>
        <begin position="30"/>
        <end position="48"/>
    </location>
</feature>
<feature type="transmembrane region" description="Helical" evidence="1">
    <location>
        <begin position="223"/>
        <end position="243"/>
    </location>
</feature>
<proteinExistence type="predicted"/>
<evidence type="ECO:0000313" key="2">
    <source>
        <dbReference type="EMBL" id="KAI9165458.1"/>
    </source>
</evidence>
<accession>A0AAD5IJC8</accession>